<proteinExistence type="inferred from homology"/>
<dbReference type="Gene3D" id="1.20.1070.10">
    <property type="entry name" value="Rhodopsin 7-helix transmembrane proteins"/>
    <property type="match status" value="1"/>
</dbReference>
<feature type="transmembrane region" description="Helical" evidence="11">
    <location>
        <begin position="6"/>
        <end position="25"/>
    </location>
</feature>
<keyword evidence="5 11" id="KW-1133">Transmembrane helix</keyword>
<gene>
    <name evidence="13" type="ORF">GDO54_014811</name>
</gene>
<evidence type="ECO:0000256" key="4">
    <source>
        <dbReference type="ARBA" id="ARBA00022725"/>
    </source>
</evidence>
<keyword evidence="9 10" id="KW-0807">Transducer</keyword>
<dbReference type="PRINTS" id="PR00237">
    <property type="entry name" value="GPCRRHODOPSN"/>
</dbReference>
<name>A0AAV2ZZ31_PYXAD</name>
<keyword evidence="8 10" id="KW-0675">Receptor</keyword>
<organism evidence="13 14">
    <name type="scientific">Pyxicephalus adspersus</name>
    <name type="common">African bullfrog</name>
    <dbReference type="NCBI Taxonomy" id="30357"/>
    <lineage>
        <taxon>Eukaryota</taxon>
        <taxon>Metazoa</taxon>
        <taxon>Chordata</taxon>
        <taxon>Craniata</taxon>
        <taxon>Vertebrata</taxon>
        <taxon>Euteleostomi</taxon>
        <taxon>Amphibia</taxon>
        <taxon>Batrachia</taxon>
        <taxon>Anura</taxon>
        <taxon>Neobatrachia</taxon>
        <taxon>Ranoidea</taxon>
        <taxon>Pyxicephalidae</taxon>
        <taxon>Pyxicephalinae</taxon>
        <taxon>Pyxicephalus</taxon>
    </lineage>
</organism>
<evidence type="ECO:0000313" key="13">
    <source>
        <dbReference type="EMBL" id="DBA18918.1"/>
    </source>
</evidence>
<feature type="transmembrane region" description="Helical" evidence="11">
    <location>
        <begin position="139"/>
        <end position="163"/>
    </location>
</feature>
<dbReference type="PRINTS" id="PR00245">
    <property type="entry name" value="OLFACTORYR"/>
</dbReference>
<feature type="transmembrane region" description="Helical" evidence="11">
    <location>
        <begin position="246"/>
        <end position="267"/>
    </location>
</feature>
<evidence type="ECO:0000256" key="7">
    <source>
        <dbReference type="ARBA" id="ARBA00023136"/>
    </source>
</evidence>
<feature type="transmembrane region" description="Helical" evidence="11">
    <location>
        <begin position="214"/>
        <end position="234"/>
    </location>
</feature>
<dbReference type="CDD" id="cd13954">
    <property type="entry name" value="7tmA_OR"/>
    <property type="match status" value="1"/>
</dbReference>
<keyword evidence="3 10" id="KW-0812">Transmembrane</keyword>
<dbReference type="GO" id="GO:0005886">
    <property type="term" value="C:plasma membrane"/>
    <property type="evidence" value="ECO:0007669"/>
    <property type="project" value="UniProtKB-SubCell"/>
</dbReference>
<reference evidence="13" key="1">
    <citation type="thesis" date="2020" institute="ProQuest LLC" country="789 East Eisenhower Parkway, Ann Arbor, MI, USA">
        <title>Comparative Genomics and Chromosome Evolution.</title>
        <authorList>
            <person name="Mudd A.B."/>
        </authorList>
    </citation>
    <scope>NUCLEOTIDE SEQUENCE</scope>
    <source>
        <strain evidence="13">1538</strain>
        <tissue evidence="13">Blood</tissue>
    </source>
</reference>
<keyword evidence="6 10" id="KW-0297">G-protein coupled receptor</keyword>
<dbReference type="GO" id="GO:0004984">
    <property type="term" value="F:olfactory receptor activity"/>
    <property type="evidence" value="ECO:0007669"/>
    <property type="project" value="InterPro"/>
</dbReference>
<keyword evidence="2 11" id="KW-1003">Cell membrane</keyword>
<dbReference type="GO" id="GO:0004930">
    <property type="term" value="F:G protein-coupled receptor activity"/>
    <property type="evidence" value="ECO:0007669"/>
    <property type="project" value="UniProtKB-KW"/>
</dbReference>
<comment type="caution">
    <text evidence="13">The sequence shown here is derived from an EMBL/GenBank/DDBJ whole genome shotgun (WGS) entry which is preliminary data.</text>
</comment>
<dbReference type="PROSITE" id="PS00237">
    <property type="entry name" value="G_PROTEIN_RECEP_F1_1"/>
    <property type="match status" value="1"/>
</dbReference>
<comment type="subcellular location">
    <subcellularLocation>
        <location evidence="1 11">Cell membrane</location>
        <topology evidence="1 11">Multi-pass membrane protein</topology>
    </subcellularLocation>
</comment>
<dbReference type="InterPro" id="IPR017452">
    <property type="entry name" value="GPCR_Rhodpsn_7TM"/>
</dbReference>
<feature type="transmembrane region" description="Helical" evidence="11">
    <location>
        <begin position="32"/>
        <end position="58"/>
    </location>
</feature>
<evidence type="ECO:0000256" key="10">
    <source>
        <dbReference type="RuleBase" id="RU000688"/>
    </source>
</evidence>
<dbReference type="Proteomes" id="UP001181693">
    <property type="component" value="Unassembled WGS sequence"/>
</dbReference>
<accession>A0AAV2ZZ31</accession>
<protein>
    <recommendedName>
        <fullName evidence="11">Olfactory receptor</fullName>
    </recommendedName>
</protein>
<comment type="similarity">
    <text evidence="10">Belongs to the G-protein coupled receptor 1 family.</text>
</comment>
<evidence type="ECO:0000256" key="5">
    <source>
        <dbReference type="ARBA" id="ARBA00022989"/>
    </source>
</evidence>
<evidence type="ECO:0000256" key="2">
    <source>
        <dbReference type="ARBA" id="ARBA00022475"/>
    </source>
</evidence>
<evidence type="ECO:0000256" key="8">
    <source>
        <dbReference type="ARBA" id="ARBA00023170"/>
    </source>
</evidence>
<evidence type="ECO:0000256" key="1">
    <source>
        <dbReference type="ARBA" id="ARBA00004651"/>
    </source>
</evidence>
<keyword evidence="14" id="KW-1185">Reference proteome</keyword>
<dbReference type="Pfam" id="PF13853">
    <property type="entry name" value="7tm_4"/>
    <property type="match status" value="1"/>
</dbReference>
<evidence type="ECO:0000313" key="14">
    <source>
        <dbReference type="Proteomes" id="UP001181693"/>
    </source>
</evidence>
<dbReference type="SUPFAM" id="SSF81321">
    <property type="entry name" value="Family A G protein-coupled receptor-like"/>
    <property type="match status" value="1"/>
</dbReference>
<sequence>MYLFLGNLAILDTCISSISVSHLSFDILSGNILILHSTCLVQVFFFSWFAYTEFYLLAVMSYDRYVAICLPLHYTTKISIQLCVQLAFTSWVIGFVCSSMHSLCTLRLVFFNPTTIPGFFCELYQLIELSCSDTYLNYLLIFVVGVPFALIAFSITFFSYFYILKTILRIKIKNGRHKAFSTCSSHLTVVFLFYVTTFFNYVQPKTDNFLVGQLVSVFYTFFTPLLNPVIYSLRNSELKGAHSLRLVNLLIFHSTQCIICPLFLLIFSVSSDL</sequence>
<feature type="transmembrane region" description="Helical" evidence="11">
    <location>
        <begin position="78"/>
        <end position="97"/>
    </location>
</feature>
<dbReference type="EMBL" id="DYDO01000008">
    <property type="protein sequence ID" value="DBA18918.1"/>
    <property type="molecule type" value="Genomic_DNA"/>
</dbReference>
<keyword evidence="11" id="KW-0716">Sensory transduction</keyword>
<dbReference type="AlphaFoldDB" id="A0AAV2ZZ31"/>
<dbReference type="InterPro" id="IPR000725">
    <property type="entry name" value="Olfact_rcpt"/>
</dbReference>
<keyword evidence="4 11" id="KW-0552">Olfaction</keyword>
<evidence type="ECO:0000256" key="3">
    <source>
        <dbReference type="ARBA" id="ARBA00022692"/>
    </source>
</evidence>
<evidence type="ECO:0000256" key="9">
    <source>
        <dbReference type="ARBA" id="ARBA00023224"/>
    </source>
</evidence>
<evidence type="ECO:0000259" key="12">
    <source>
        <dbReference type="PROSITE" id="PS50262"/>
    </source>
</evidence>
<dbReference type="InterPro" id="IPR050516">
    <property type="entry name" value="Olfactory_GPCR"/>
</dbReference>
<evidence type="ECO:0000256" key="11">
    <source>
        <dbReference type="RuleBase" id="RU363047"/>
    </source>
</evidence>
<evidence type="ECO:0000256" key="6">
    <source>
        <dbReference type="ARBA" id="ARBA00023040"/>
    </source>
</evidence>
<dbReference type="FunFam" id="1.20.1070.10:FF:000015">
    <property type="entry name" value="Olfactory receptor"/>
    <property type="match status" value="1"/>
</dbReference>
<dbReference type="PANTHER" id="PTHR26452">
    <property type="entry name" value="OLFACTORY RECEPTOR"/>
    <property type="match status" value="1"/>
</dbReference>
<keyword evidence="7 11" id="KW-0472">Membrane</keyword>
<dbReference type="PROSITE" id="PS50262">
    <property type="entry name" value="G_PROTEIN_RECEP_F1_2"/>
    <property type="match status" value="1"/>
</dbReference>
<dbReference type="InterPro" id="IPR000276">
    <property type="entry name" value="GPCR_Rhodpsn"/>
</dbReference>
<feature type="domain" description="G-protein coupled receptors family 1 profile" evidence="12">
    <location>
        <begin position="1"/>
        <end position="231"/>
    </location>
</feature>
<feature type="transmembrane region" description="Helical" evidence="11">
    <location>
        <begin position="184"/>
        <end position="202"/>
    </location>
</feature>